<dbReference type="GO" id="GO:0016877">
    <property type="term" value="F:ligase activity, forming carbon-sulfur bonds"/>
    <property type="evidence" value="ECO:0007669"/>
    <property type="project" value="UniProtKB-ARBA"/>
</dbReference>
<gene>
    <name evidence="5" type="ORF">HQN59_11390</name>
</gene>
<feature type="domain" description="AMP-dependent synthetase/ligase" evidence="3">
    <location>
        <begin position="13"/>
        <end position="374"/>
    </location>
</feature>
<evidence type="ECO:0000259" key="4">
    <source>
        <dbReference type="Pfam" id="PF13193"/>
    </source>
</evidence>
<dbReference type="Pfam" id="PF00501">
    <property type="entry name" value="AMP-binding"/>
    <property type="match status" value="1"/>
</dbReference>
<dbReference type="Proteomes" id="UP000529637">
    <property type="component" value="Unassembled WGS sequence"/>
</dbReference>
<dbReference type="InterPro" id="IPR050237">
    <property type="entry name" value="ATP-dep_AMP-bd_enzyme"/>
</dbReference>
<dbReference type="PANTHER" id="PTHR43767:SF7">
    <property type="entry name" value="MEDIUM_LONG-CHAIN-FATTY-ACID--COA LIGASE FADD8"/>
    <property type="match status" value="1"/>
</dbReference>
<dbReference type="InterPro" id="IPR000873">
    <property type="entry name" value="AMP-dep_synth/lig_dom"/>
</dbReference>
<organism evidence="5 6">
    <name type="scientific">Piscinibacter koreensis</name>
    <dbReference type="NCBI Taxonomy" id="2742824"/>
    <lineage>
        <taxon>Bacteria</taxon>
        <taxon>Pseudomonadati</taxon>
        <taxon>Pseudomonadota</taxon>
        <taxon>Betaproteobacteria</taxon>
        <taxon>Burkholderiales</taxon>
        <taxon>Sphaerotilaceae</taxon>
        <taxon>Piscinibacter</taxon>
    </lineage>
</organism>
<evidence type="ECO:0000313" key="6">
    <source>
        <dbReference type="Proteomes" id="UP000529637"/>
    </source>
</evidence>
<dbReference type="PROSITE" id="PS00455">
    <property type="entry name" value="AMP_BINDING"/>
    <property type="match status" value="1"/>
</dbReference>
<dbReference type="AlphaFoldDB" id="A0A7Y6TWS2"/>
<dbReference type="PANTHER" id="PTHR43767">
    <property type="entry name" value="LONG-CHAIN-FATTY-ACID--COA LIGASE"/>
    <property type="match status" value="1"/>
</dbReference>
<dbReference type="InterPro" id="IPR045851">
    <property type="entry name" value="AMP-bd_C_sf"/>
</dbReference>
<sequence>MRLIDYFRRGMLSAPERTAFVDADGQGAYTYAQVNELAERVAAGLHAAGNAAANVAVYSPNDPKAFCAMIGIFRAGGRWVPINMRNPVHVNAAFLRTTKCSLLFFHPSLNEQVKELREAVPTLQHLVCIGEPMEQGVGIGLDEFMERAADPAPEPEDDPNRVETIFPTGGTTGLSKAAMWTQRTWGSAIKAFWTCLPTDRPAVHLVAAPMTHGAGVVGLMMMAEGATNVVLPSANALGILEAIQRHKATHFYIPPTVLYSMLAHPRVREFDYSSLRAIVLAASPVAPAKFKEAMDVFGPVMCQSFGQAEAPMFLTFLSTRDLLNAPEGSDRWSSCGRPTLGQRVEIMDDDGNLLAPGGRGEIVARGDLVFRGYYENPEATAEVSRFGWHHTGDIGYKDDRGFTYIVDRKKDMIVTGGFNVFSAEVEHVIAGHPCVEDCAVVGVPDQKWGEAVKAVIQLKPSMQATEEEIIQLVKSTLGSVHAPKSVDFVASLPRSPNGKVLKREIRDKFWEGVERRVG</sequence>
<dbReference type="InterPro" id="IPR020845">
    <property type="entry name" value="AMP-binding_CS"/>
</dbReference>
<name>A0A7Y6TWS2_9BURK</name>
<protein>
    <submittedName>
        <fullName evidence="5">AMP-binding protein</fullName>
    </submittedName>
</protein>
<comment type="caution">
    <text evidence="5">The sequence shown here is derived from an EMBL/GenBank/DDBJ whole genome shotgun (WGS) entry which is preliminary data.</text>
</comment>
<dbReference type="InterPro" id="IPR042099">
    <property type="entry name" value="ANL_N_sf"/>
</dbReference>
<dbReference type="InterPro" id="IPR025110">
    <property type="entry name" value="AMP-bd_C"/>
</dbReference>
<dbReference type="Gene3D" id="3.40.50.12780">
    <property type="entry name" value="N-terminal domain of ligase-like"/>
    <property type="match status" value="1"/>
</dbReference>
<evidence type="ECO:0000313" key="5">
    <source>
        <dbReference type="EMBL" id="NUZ06363.1"/>
    </source>
</evidence>
<evidence type="ECO:0000256" key="2">
    <source>
        <dbReference type="ARBA" id="ARBA00022598"/>
    </source>
</evidence>
<comment type="similarity">
    <text evidence="1">Belongs to the ATP-dependent AMP-binding enzyme family.</text>
</comment>
<dbReference type="Pfam" id="PF13193">
    <property type="entry name" value="AMP-binding_C"/>
    <property type="match status" value="1"/>
</dbReference>
<accession>A0A7Y6TWS2</accession>
<keyword evidence="6" id="KW-1185">Reference proteome</keyword>
<dbReference type="SUPFAM" id="SSF56801">
    <property type="entry name" value="Acetyl-CoA synthetase-like"/>
    <property type="match status" value="1"/>
</dbReference>
<dbReference type="RefSeq" id="WP_176069191.1">
    <property type="nucleotide sequence ID" value="NZ_JABWMJ010000004.1"/>
</dbReference>
<keyword evidence="2" id="KW-0436">Ligase</keyword>
<proteinExistence type="inferred from homology"/>
<evidence type="ECO:0000256" key="1">
    <source>
        <dbReference type="ARBA" id="ARBA00006432"/>
    </source>
</evidence>
<feature type="domain" description="AMP-binding enzyme C-terminal" evidence="4">
    <location>
        <begin position="424"/>
        <end position="499"/>
    </location>
</feature>
<evidence type="ECO:0000259" key="3">
    <source>
        <dbReference type="Pfam" id="PF00501"/>
    </source>
</evidence>
<dbReference type="Gene3D" id="3.30.300.30">
    <property type="match status" value="1"/>
</dbReference>
<dbReference type="EMBL" id="JABWMJ010000004">
    <property type="protein sequence ID" value="NUZ06363.1"/>
    <property type="molecule type" value="Genomic_DNA"/>
</dbReference>
<dbReference type="FunFam" id="3.30.300.30:FF:000008">
    <property type="entry name" value="2,3-dihydroxybenzoate-AMP ligase"/>
    <property type="match status" value="1"/>
</dbReference>
<reference evidence="5 6" key="1">
    <citation type="submission" date="2020-06" db="EMBL/GenBank/DDBJ databases">
        <title>Schlegella sp. ID0723 isolated from air conditioner.</title>
        <authorList>
            <person name="Kim D.Y."/>
            <person name="Kim D.-U."/>
        </authorList>
    </citation>
    <scope>NUCLEOTIDE SEQUENCE [LARGE SCALE GENOMIC DNA]</scope>
    <source>
        <strain evidence="5 6">ID0723</strain>
    </source>
</reference>